<organism evidence="2 3">
    <name type="scientific">Photobacterium damselae</name>
    <dbReference type="NCBI Taxonomy" id="38293"/>
    <lineage>
        <taxon>Bacteria</taxon>
        <taxon>Pseudomonadati</taxon>
        <taxon>Pseudomonadota</taxon>
        <taxon>Gammaproteobacteria</taxon>
        <taxon>Vibrionales</taxon>
        <taxon>Vibrionaceae</taxon>
        <taxon>Photobacterium</taxon>
    </lineage>
</organism>
<dbReference type="EMBL" id="UATL01000001">
    <property type="protein sequence ID" value="SPY27455.1"/>
    <property type="molecule type" value="Genomic_DNA"/>
</dbReference>
<evidence type="ECO:0000313" key="3">
    <source>
        <dbReference type="Proteomes" id="UP000251647"/>
    </source>
</evidence>
<sequence>MFTVADMMTPNPHTLSPDHTLDDAKDLMQLCGIRHVPITNHQGELVGLISQRDILAAQESSLESAALTQTQSALDALIGDCMNPSLRSVDVHAGLKEAAIYMQKHKIGCLPILKGKQLIGIITDSDFVSIAINLLELQEEIDPIEQDDDAVLDHDFID</sequence>
<keyword evidence="2" id="KW-0560">Oxidoreductase</keyword>
<dbReference type="CDD" id="cd04584">
    <property type="entry name" value="CBS_pair_AcuB_like"/>
    <property type="match status" value="1"/>
</dbReference>
<keyword evidence="1" id="KW-0677">Repeat</keyword>
<evidence type="ECO:0000256" key="1">
    <source>
        <dbReference type="ARBA" id="ARBA00022737"/>
    </source>
</evidence>
<dbReference type="GO" id="GO:0003938">
    <property type="term" value="F:IMP dehydrogenase activity"/>
    <property type="evidence" value="ECO:0007669"/>
    <property type="project" value="UniProtKB-EC"/>
</dbReference>
<dbReference type="PANTHER" id="PTHR48108:SF34">
    <property type="entry name" value="CBS DOMAIN-CONTAINING PROTEIN YHCV"/>
    <property type="match status" value="1"/>
</dbReference>
<dbReference type="OrthoDB" id="9802114at2"/>
<protein>
    <submittedName>
        <fullName evidence="2">Inosine-5'-monophosphate dehydrogenase</fullName>
        <ecNumber evidence="2">1.1.1.205</ecNumber>
    </submittedName>
</protein>
<reference evidence="2 3" key="1">
    <citation type="submission" date="2018-06" db="EMBL/GenBank/DDBJ databases">
        <authorList>
            <consortium name="Pathogen Informatics"/>
            <person name="Doyle S."/>
        </authorList>
    </citation>
    <scope>NUCLEOTIDE SEQUENCE [LARGE SCALE GENOMIC DNA]</scope>
    <source>
        <strain evidence="2 3">NCTC11647</strain>
    </source>
</reference>
<dbReference type="Proteomes" id="UP000251647">
    <property type="component" value="Unassembled WGS sequence"/>
</dbReference>
<dbReference type="PROSITE" id="PS51371">
    <property type="entry name" value="CBS"/>
    <property type="match status" value="2"/>
</dbReference>
<proteinExistence type="predicted"/>
<gene>
    <name evidence="2" type="primary">guaB_1</name>
    <name evidence="2" type="ORF">NCTC11647_00510</name>
</gene>
<dbReference type="Pfam" id="PF00571">
    <property type="entry name" value="CBS"/>
    <property type="match status" value="2"/>
</dbReference>
<dbReference type="RefSeq" id="WP_036764324.1">
    <property type="nucleotide sequence ID" value="NZ_CP018297.1"/>
</dbReference>
<dbReference type="SMART" id="SM00116">
    <property type="entry name" value="CBS"/>
    <property type="match status" value="2"/>
</dbReference>
<dbReference type="InterPro" id="IPR046342">
    <property type="entry name" value="CBS_dom_sf"/>
</dbReference>
<dbReference type="AlphaFoldDB" id="A0A2T3QQR4"/>
<accession>A0A2T3QQR4</accession>
<dbReference type="SUPFAM" id="SSF54631">
    <property type="entry name" value="CBS-domain pair"/>
    <property type="match status" value="1"/>
</dbReference>
<dbReference type="EC" id="1.1.1.205" evidence="2"/>
<dbReference type="InterPro" id="IPR051462">
    <property type="entry name" value="CBS_domain-containing"/>
</dbReference>
<dbReference type="Gene3D" id="3.10.580.10">
    <property type="entry name" value="CBS-domain"/>
    <property type="match status" value="1"/>
</dbReference>
<dbReference type="InterPro" id="IPR000644">
    <property type="entry name" value="CBS_dom"/>
</dbReference>
<evidence type="ECO:0000313" key="2">
    <source>
        <dbReference type="EMBL" id="SPY27455.1"/>
    </source>
</evidence>
<name>A0A2T3QQR4_PHODM</name>
<dbReference type="PANTHER" id="PTHR48108">
    <property type="entry name" value="CBS DOMAIN-CONTAINING PROTEIN CBSX2, CHLOROPLASTIC"/>
    <property type="match status" value="1"/>
</dbReference>